<comment type="function">
    <text evidence="6">The electron transfer flavoprotein serves as a specific electron acceptor for other dehydrogenases. It transfers the electrons to the main respiratory chain via ETF-ubiquinone oxidoreductase (ETF dehydrogenase).</text>
</comment>
<dbReference type="InterPro" id="IPR014729">
    <property type="entry name" value="Rossmann-like_a/b/a_fold"/>
</dbReference>
<evidence type="ECO:0000256" key="1">
    <source>
        <dbReference type="ARBA" id="ARBA00005817"/>
    </source>
</evidence>
<evidence type="ECO:0000256" key="3">
    <source>
        <dbReference type="ARBA" id="ARBA00022630"/>
    </source>
</evidence>
<dbReference type="PIRSF" id="PIRSF000089">
    <property type="entry name" value="Electra_flavoP_a"/>
    <property type="match status" value="1"/>
</dbReference>
<dbReference type="SUPFAM" id="SSF52402">
    <property type="entry name" value="Adenine nucleotide alpha hydrolases-like"/>
    <property type="match status" value="1"/>
</dbReference>
<keyword evidence="14" id="KW-1185">Reference proteome</keyword>
<dbReference type="EMBL" id="FAOP01000003">
    <property type="protein sequence ID" value="CUU03209.1"/>
    <property type="molecule type" value="Genomic_DNA"/>
</dbReference>
<keyword evidence="3" id="KW-0285">Flavoprotein</keyword>
<evidence type="ECO:0000256" key="5">
    <source>
        <dbReference type="ARBA" id="ARBA00022982"/>
    </source>
</evidence>
<evidence type="ECO:0000256" key="8">
    <source>
        <dbReference type="ARBA" id="ARBA00079299"/>
    </source>
</evidence>
<name>A0A0P1LVM5_9BACT</name>
<accession>A0A0P1LRQ9</accession>
<dbReference type="CDD" id="cd01715">
    <property type="entry name" value="ETF_alpha"/>
    <property type="match status" value="1"/>
</dbReference>
<evidence type="ECO:0000313" key="12">
    <source>
        <dbReference type="EMBL" id="CUU03209.1"/>
    </source>
</evidence>
<dbReference type="FunFam" id="3.40.50.1220:FF:000001">
    <property type="entry name" value="Electron transfer flavoprotein, alpha subunit"/>
    <property type="match status" value="1"/>
</dbReference>
<dbReference type="InterPro" id="IPR033947">
    <property type="entry name" value="ETF_alpha_N"/>
</dbReference>
<protein>
    <recommendedName>
        <fullName evidence="7">Electron transfer flavoprotein subunit alpha</fullName>
    </recommendedName>
    <alternativeName>
        <fullName evidence="8">Electron transfer flavoprotein large subunit</fullName>
    </alternativeName>
</protein>
<accession>A0A0P1MZJ9</accession>
<keyword evidence="4 9" id="KW-0274">FAD</keyword>
<gene>
    <name evidence="12" type="ORF">JGI4_00724</name>
    <name evidence="11" type="ORF">JGI8_01611</name>
</gene>
<accession>A0A0P1MA84</accession>
<accession>A0A0P1MCM3</accession>
<feature type="binding site" evidence="9">
    <location>
        <begin position="254"/>
        <end position="258"/>
    </location>
    <ligand>
        <name>FAD</name>
        <dbReference type="ChEBI" id="CHEBI:57692"/>
    </ligand>
</feature>
<comment type="similarity">
    <text evidence="1">Belongs to the ETF alpha-subunit/FixB family.</text>
</comment>
<accession>A0A0S4MWN9</accession>
<dbReference type="PANTHER" id="PTHR43153">
    <property type="entry name" value="ELECTRON TRANSFER FLAVOPROTEIN ALPHA"/>
    <property type="match status" value="1"/>
</dbReference>
<accession>A0A0P1L6M4</accession>
<evidence type="ECO:0000259" key="10">
    <source>
        <dbReference type="SMART" id="SM00893"/>
    </source>
</evidence>
<evidence type="ECO:0000256" key="4">
    <source>
        <dbReference type="ARBA" id="ARBA00022827"/>
    </source>
</evidence>
<dbReference type="SUPFAM" id="SSF52467">
    <property type="entry name" value="DHS-like NAD/FAD-binding domain"/>
    <property type="match status" value="1"/>
</dbReference>
<accession>A0A0P1L8C4</accession>
<keyword evidence="2" id="KW-0813">Transport</keyword>
<dbReference type="Gene3D" id="3.40.50.620">
    <property type="entry name" value="HUPs"/>
    <property type="match status" value="1"/>
</dbReference>
<dbReference type="EMBL" id="CZVI01000026">
    <property type="protein sequence ID" value="CUS91958.1"/>
    <property type="molecule type" value="Genomic_DNA"/>
</dbReference>
<reference evidence="11 14" key="1">
    <citation type="submission" date="2015-11" db="EMBL/GenBank/DDBJ databases">
        <authorList>
            <person name="Varghese N."/>
        </authorList>
    </citation>
    <scope>NUCLEOTIDE SEQUENCE [LARGE SCALE GENOMIC DNA]</scope>
    <source>
        <strain evidence="11 14">JGI-8</strain>
    </source>
</reference>
<feature type="binding site" evidence="9">
    <location>
        <position position="292"/>
    </location>
    <ligand>
        <name>FAD</name>
        <dbReference type="ChEBI" id="CHEBI:57692"/>
    </ligand>
</feature>
<dbReference type="InterPro" id="IPR018206">
    <property type="entry name" value="ETF_asu_C_CS"/>
</dbReference>
<accession>A0A0P1LVM5</accession>
<proteinExistence type="inferred from homology"/>
<dbReference type="InterPro" id="IPR014731">
    <property type="entry name" value="ETF_asu_C"/>
</dbReference>
<dbReference type="Proteomes" id="UP000182011">
    <property type="component" value="Unassembled WGS sequence"/>
</dbReference>
<evidence type="ECO:0000256" key="7">
    <source>
        <dbReference type="ARBA" id="ARBA00068674"/>
    </source>
</evidence>
<dbReference type="RefSeq" id="WP_047134399.1">
    <property type="nucleotide sequence ID" value="NZ_CZVI01000026.1"/>
</dbReference>
<evidence type="ECO:0000256" key="9">
    <source>
        <dbReference type="PIRSR" id="PIRSR000089-1"/>
    </source>
</evidence>
<keyword evidence="5" id="KW-0249">Electron transport</keyword>
<dbReference type="PROSITE" id="PS00696">
    <property type="entry name" value="ETF_ALPHA"/>
    <property type="match status" value="1"/>
</dbReference>
<organism evidence="12 13">
    <name type="scientific">Candidatus Kryptonium thompsonii</name>
    <dbReference type="NCBI Taxonomy" id="1633631"/>
    <lineage>
        <taxon>Bacteria</taxon>
        <taxon>Pseudomonadati</taxon>
        <taxon>Candidatus Kryptoniota</taxon>
        <taxon>Candidatus Kryptonium</taxon>
    </lineage>
</organism>
<evidence type="ECO:0000256" key="2">
    <source>
        <dbReference type="ARBA" id="ARBA00022448"/>
    </source>
</evidence>
<feature type="binding site" evidence="9">
    <location>
        <begin position="240"/>
        <end position="241"/>
    </location>
    <ligand>
        <name>FAD</name>
        <dbReference type="ChEBI" id="CHEBI:57692"/>
    </ligand>
</feature>
<dbReference type="Gene3D" id="3.40.50.1220">
    <property type="entry name" value="TPP-binding domain"/>
    <property type="match status" value="1"/>
</dbReference>
<feature type="binding site" evidence="9">
    <location>
        <position position="215"/>
    </location>
    <ligand>
        <name>FAD</name>
        <dbReference type="ChEBI" id="CHEBI:57692"/>
    </ligand>
</feature>
<dbReference type="SMART" id="SM00893">
    <property type="entry name" value="ETF"/>
    <property type="match status" value="1"/>
</dbReference>
<dbReference type="AlphaFoldDB" id="A0A0P1LVM5"/>
<reference evidence="12 13" key="2">
    <citation type="submission" date="2015-11" db="EMBL/GenBank/DDBJ databases">
        <authorList>
            <person name="Zhang Y."/>
            <person name="Guo Z."/>
        </authorList>
    </citation>
    <scope>NUCLEOTIDE SEQUENCE [LARGE SCALE GENOMIC DNA]</scope>
    <source>
        <strain evidence="12">JGI-4</strain>
    </source>
</reference>
<dbReference type="PANTHER" id="PTHR43153:SF1">
    <property type="entry name" value="ELECTRON TRANSFER FLAVOPROTEIN SUBUNIT ALPHA, MITOCHONDRIAL"/>
    <property type="match status" value="1"/>
</dbReference>
<evidence type="ECO:0000256" key="6">
    <source>
        <dbReference type="ARBA" id="ARBA00025649"/>
    </source>
</evidence>
<accession>A0A0P1LFI5</accession>
<dbReference type="GO" id="GO:0050660">
    <property type="term" value="F:flavin adenine dinucleotide binding"/>
    <property type="evidence" value="ECO:0007669"/>
    <property type="project" value="InterPro"/>
</dbReference>
<dbReference type="Pfam" id="PF01012">
    <property type="entry name" value="ETF"/>
    <property type="match status" value="1"/>
</dbReference>
<dbReference type="InterPro" id="IPR001308">
    <property type="entry name" value="ETF_a/FixB"/>
</dbReference>
<dbReference type="STRING" id="1633631.GCA_001442925_00724"/>
<evidence type="ECO:0000313" key="14">
    <source>
        <dbReference type="Proteomes" id="UP000182200"/>
    </source>
</evidence>
<feature type="binding site" evidence="9">
    <location>
        <begin position="271"/>
        <end position="278"/>
    </location>
    <ligand>
        <name>FAD</name>
        <dbReference type="ChEBI" id="CHEBI:57692"/>
    </ligand>
</feature>
<dbReference type="InterPro" id="IPR029035">
    <property type="entry name" value="DHS-like_NAD/FAD-binding_dom"/>
</dbReference>
<dbReference type="GO" id="GO:0009055">
    <property type="term" value="F:electron transfer activity"/>
    <property type="evidence" value="ECO:0007669"/>
    <property type="project" value="InterPro"/>
</dbReference>
<evidence type="ECO:0000313" key="11">
    <source>
        <dbReference type="EMBL" id="CUS91958.1"/>
    </source>
</evidence>
<dbReference type="GO" id="GO:0033539">
    <property type="term" value="P:fatty acid beta-oxidation using acyl-CoA dehydrogenase"/>
    <property type="evidence" value="ECO:0007669"/>
    <property type="project" value="TreeGrafter"/>
</dbReference>
<dbReference type="OrthoDB" id="9770286at2"/>
<comment type="cofactor">
    <cofactor evidence="9">
        <name>FAD</name>
        <dbReference type="ChEBI" id="CHEBI:57692"/>
    </cofactor>
    <text evidence="9">Binds 1 FAD per dimer.</text>
</comment>
<accession>A0A0P1M7J9</accession>
<feature type="domain" description="Electron transfer flavoprotein alpha/beta-subunit N-terminal" evidence="10">
    <location>
        <begin position="5"/>
        <end position="191"/>
    </location>
</feature>
<evidence type="ECO:0000313" key="13">
    <source>
        <dbReference type="Proteomes" id="UP000182011"/>
    </source>
</evidence>
<accession>A0A0P1P1J5</accession>
<dbReference type="Pfam" id="PF00766">
    <property type="entry name" value="ETF_alpha"/>
    <property type="match status" value="1"/>
</dbReference>
<dbReference type="Proteomes" id="UP000182200">
    <property type="component" value="Unassembled WGS sequence"/>
</dbReference>
<dbReference type="InterPro" id="IPR014730">
    <property type="entry name" value="ETF_a/b_N"/>
</dbReference>
<sequence>MAMKVLTFAEQREGKFKKSAFEAVRTGRKIADELSAEFYTLVIGDENTEKIAPELGNYGAEKVFIVQDQRLGQYSLTAYAKVISEVMKELDIEYLFMSATAMGKELAPRVAGKIDAGFAVDCTDLKVENGEVIATRPVYAGKAFIKVKINSTKKIYTLRPNVFPAGESDGKLAQVEKFNVNLTDDDFKVVAFEKVESTKGKLDVTEADIVVSGGRGLKAPENFKLIEELAEVLGAAVGASRAVVDAGWRPHDEQVGQTGKTVSPKLYIAIGISGAIQHLAGMSSSKVIVAINKDKDAPIFQVADYGIAGDLFEVVPALTAELKKVLGK</sequence>
<accession>A0A0P1P8Q5</accession>